<dbReference type="EMBL" id="JAFLVX010000012">
    <property type="protein sequence ID" value="MBO0476231.1"/>
    <property type="molecule type" value="Genomic_DNA"/>
</dbReference>
<dbReference type="Gene3D" id="1.10.10.10">
    <property type="entry name" value="Winged helix-like DNA-binding domain superfamily/Winged helix DNA-binding domain"/>
    <property type="match status" value="1"/>
</dbReference>
<evidence type="ECO:0000256" key="2">
    <source>
        <dbReference type="ARBA" id="ARBA00023125"/>
    </source>
</evidence>
<dbReference type="Pfam" id="PF13377">
    <property type="entry name" value="Peripla_BP_3"/>
    <property type="match status" value="1"/>
</dbReference>
<dbReference type="InterPro" id="IPR036390">
    <property type="entry name" value="WH_DNA-bd_sf"/>
</dbReference>
<dbReference type="InterPro" id="IPR000524">
    <property type="entry name" value="Tscrpt_reg_HTH_GntR"/>
</dbReference>
<evidence type="ECO:0000256" key="1">
    <source>
        <dbReference type="ARBA" id="ARBA00023015"/>
    </source>
</evidence>
<proteinExistence type="predicted"/>
<dbReference type="RefSeq" id="WP_206965174.1">
    <property type="nucleotide sequence ID" value="NZ_JAFLVX010000012.1"/>
</dbReference>
<keyword evidence="6" id="KW-1185">Reference proteome</keyword>
<keyword evidence="1" id="KW-0805">Transcription regulation</keyword>
<dbReference type="Pfam" id="PF00392">
    <property type="entry name" value="GntR"/>
    <property type="match status" value="1"/>
</dbReference>
<organism evidence="5 6">
    <name type="scientific">Candidatus Vagococcus giribetii</name>
    <dbReference type="NCBI Taxonomy" id="2230876"/>
    <lineage>
        <taxon>Bacteria</taxon>
        <taxon>Bacillati</taxon>
        <taxon>Bacillota</taxon>
        <taxon>Bacilli</taxon>
        <taxon>Lactobacillales</taxon>
        <taxon>Enterococcaceae</taxon>
        <taxon>Vagococcus</taxon>
    </lineage>
</organism>
<dbReference type="Gene3D" id="3.40.50.2300">
    <property type="match status" value="2"/>
</dbReference>
<dbReference type="SUPFAM" id="SSF53822">
    <property type="entry name" value="Periplasmic binding protein-like I"/>
    <property type="match status" value="1"/>
</dbReference>
<evidence type="ECO:0000256" key="3">
    <source>
        <dbReference type="ARBA" id="ARBA00023163"/>
    </source>
</evidence>
<dbReference type="InterPro" id="IPR036388">
    <property type="entry name" value="WH-like_DNA-bd_sf"/>
</dbReference>
<evidence type="ECO:0000313" key="6">
    <source>
        <dbReference type="Proteomes" id="UP000664857"/>
    </source>
</evidence>
<evidence type="ECO:0000313" key="5">
    <source>
        <dbReference type="EMBL" id="MBO0476231.1"/>
    </source>
</evidence>
<dbReference type="InterPro" id="IPR046335">
    <property type="entry name" value="LacI/GalR-like_sensor"/>
</dbReference>
<dbReference type="PRINTS" id="PR00035">
    <property type="entry name" value="HTHGNTR"/>
</dbReference>
<feature type="domain" description="HTH gntR-type" evidence="4">
    <location>
        <begin position="3"/>
        <end position="71"/>
    </location>
</feature>
<dbReference type="PANTHER" id="PTHR30146:SF109">
    <property type="entry name" value="HTH-TYPE TRANSCRIPTIONAL REGULATOR GALS"/>
    <property type="match status" value="1"/>
</dbReference>
<sequence length="359" mass="40274">MTKPLYQIIVDDLRRDIDNAIYQANERLPTELELSETYQVSRITSKRALTELENAGLIFRKRGKGSFVKEREQKVTSSYVPNNILLVYPFLSGEITGLGDYTQGILESLEGTDFELLVQTENFLQNSSIEELTTKFAGIIYYPKSSIDSLDVLYQLHLNNLPIIILDKFFHGLPFSAVSADNLLGGQLATKHLIEQGHQKIAFGSSKREMNASSVRDRYLGYLNTLHEAGINESFHLVQKKEDRKEAFLEQIKEQVIQEKITAIVMENDVLAIQLINYLKARGIAIPSQVAIVGFDNIQAASLSYPTLTTIEQNFVDIGRVACGVVLNALTTKEEVPQHQTIPVRLVVRNSSCLNEPNG</sequence>
<keyword evidence="2" id="KW-0238">DNA-binding</keyword>
<accession>A0ABS3HRH9</accession>
<dbReference type="PROSITE" id="PS50949">
    <property type="entry name" value="HTH_GNTR"/>
    <property type="match status" value="1"/>
</dbReference>
<dbReference type="PANTHER" id="PTHR30146">
    <property type="entry name" value="LACI-RELATED TRANSCRIPTIONAL REPRESSOR"/>
    <property type="match status" value="1"/>
</dbReference>
<dbReference type="CDD" id="cd07377">
    <property type="entry name" value="WHTH_GntR"/>
    <property type="match status" value="1"/>
</dbReference>
<dbReference type="InterPro" id="IPR028082">
    <property type="entry name" value="Peripla_BP_I"/>
</dbReference>
<dbReference type="SMART" id="SM00345">
    <property type="entry name" value="HTH_GNTR"/>
    <property type="match status" value="1"/>
</dbReference>
<comment type="caution">
    <text evidence="5">The sequence shown here is derived from an EMBL/GenBank/DDBJ whole genome shotgun (WGS) entry which is preliminary data.</text>
</comment>
<dbReference type="CDD" id="cd06267">
    <property type="entry name" value="PBP1_LacI_sugar_binding-like"/>
    <property type="match status" value="1"/>
</dbReference>
<evidence type="ECO:0000259" key="4">
    <source>
        <dbReference type="PROSITE" id="PS50949"/>
    </source>
</evidence>
<dbReference type="SUPFAM" id="SSF46785">
    <property type="entry name" value="Winged helix' DNA-binding domain"/>
    <property type="match status" value="1"/>
</dbReference>
<gene>
    <name evidence="5" type="ORF">DOK76_04060</name>
</gene>
<dbReference type="Proteomes" id="UP000664857">
    <property type="component" value="Unassembled WGS sequence"/>
</dbReference>
<reference evidence="5 6" key="1">
    <citation type="submission" date="2021-03" db="EMBL/GenBank/DDBJ databases">
        <title>Enterococcal diversity collection.</title>
        <authorList>
            <person name="Gilmore M.S."/>
            <person name="Schwartzman J."/>
            <person name="Van Tyne D."/>
            <person name="Martin M."/>
            <person name="Earl A.M."/>
            <person name="Manson A.L."/>
            <person name="Straub T."/>
            <person name="Salamzade R."/>
            <person name="Saavedra J."/>
            <person name="Lebreton F."/>
            <person name="Prichula J."/>
            <person name="Schaufler K."/>
            <person name="Gaca A."/>
            <person name="Sgardioli B."/>
            <person name="Wagenaar J."/>
            <person name="Strong T."/>
        </authorList>
    </citation>
    <scope>NUCLEOTIDE SEQUENCE [LARGE SCALE GENOMIC DNA]</scope>
    <source>
        <strain evidence="5 6">DIV0080</strain>
    </source>
</reference>
<keyword evidence="3" id="KW-0804">Transcription</keyword>
<protein>
    <submittedName>
        <fullName evidence="5">Substrate-binding domain-containing protein</fullName>
    </submittedName>
</protein>
<name>A0ABS3HRH9_9ENTE</name>